<proteinExistence type="predicted"/>
<dbReference type="EMBL" id="RTJF01000045">
    <property type="protein sequence ID" value="MJL95878.1"/>
    <property type="molecule type" value="Genomic_DNA"/>
</dbReference>
<protein>
    <submittedName>
        <fullName evidence="2">Uncharacterized protein</fullName>
    </submittedName>
</protein>
<evidence type="ECO:0000256" key="1">
    <source>
        <dbReference type="SAM" id="Phobius"/>
    </source>
</evidence>
<gene>
    <name evidence="2" type="ORF">DNX30_24660</name>
</gene>
<keyword evidence="1" id="KW-0812">Transmembrane</keyword>
<organism evidence="2">
    <name type="scientific">Escherichia coli</name>
    <dbReference type="NCBI Taxonomy" id="562"/>
    <lineage>
        <taxon>Bacteria</taxon>
        <taxon>Pseudomonadati</taxon>
        <taxon>Pseudomonadota</taxon>
        <taxon>Gammaproteobacteria</taxon>
        <taxon>Enterobacterales</taxon>
        <taxon>Enterobacteriaceae</taxon>
        <taxon>Escherichia</taxon>
    </lineage>
</organism>
<evidence type="ECO:0000313" key="2">
    <source>
        <dbReference type="EMBL" id="MJL95878.1"/>
    </source>
</evidence>
<name>A0A403D5T0_ECOLX</name>
<keyword evidence="1" id="KW-0472">Membrane</keyword>
<reference evidence="2" key="1">
    <citation type="submission" date="2018-06" db="EMBL/GenBank/DDBJ databases">
        <authorList>
            <person name="Ashton P.M."/>
            <person name="Dallman T."/>
            <person name="Nair S."/>
            <person name="De Pinna E."/>
            <person name="Peters T."/>
            <person name="Grant K."/>
        </authorList>
    </citation>
    <scope>NUCLEOTIDE SEQUENCE [LARGE SCALE GENOMIC DNA]</scope>
    <source>
        <strain evidence="2">462023</strain>
    </source>
</reference>
<comment type="caution">
    <text evidence="2">The sequence shown here is derived from an EMBL/GenBank/DDBJ whole genome shotgun (WGS) entry which is preliminary data.</text>
</comment>
<dbReference type="AlphaFoldDB" id="A0A403D5T0"/>
<feature type="transmembrane region" description="Helical" evidence="1">
    <location>
        <begin position="12"/>
        <end position="33"/>
    </location>
</feature>
<dbReference type="Proteomes" id="UP000885382">
    <property type="component" value="Unassembled WGS sequence"/>
</dbReference>
<dbReference type="RefSeq" id="WP_080243313.1">
    <property type="nucleotide sequence ID" value="NZ_BFOV01000050.1"/>
</dbReference>
<sequence length="239" mass="27306">MEDLVCSWSPKLIVDLIKSIAWPVVVLLIGFSFRTRIFEVARSFFSKNTVSEISATVSGVSAKFVTAKQTTEVLESASTNAANLPKSMSIEAIRARHEQHKTEFSEELYQSIIKHASSLDINNDEKVKILARELSIYQAIIRYIDINKILFRSQYNLFCSINSNGGQINKEDANLFFEATKNNNKEAFSDWDWIKYIAYPVSNSLIYEDNNFYKLTELGRSYIAFMSKNPQLIDELAKL</sequence>
<accession>A0A403D5T0</accession>
<keyword evidence="1" id="KW-1133">Transmembrane helix</keyword>